<sequence length="369" mass="40499">MNPLFHGQAILVTGACGTVGSELIRQLLTDPAYAPGEVIGIDNSESEIFFLDQHYLNDGRARFFVADVRDGEELVRKTAGVDIVFHCAALKHVILCERSPEQAVQVNILGVQNIISAAQANGVKRVIFTSSDKAVNPTNVMGTSKLMGERLITAANSRKRGAGPIFASTRFGNVLGSNGSVVPIFHNQIASGSPVTLTHRDMTRFVMSIEDAVRLVIDSATLARGGEVFVTKMPVVCIKDLAAAMIAELAGAYGRKPQDVEIVEIGVKAGEKLYEELMSQEEIRRALDLRRYFSILPAFRGIYHEIRYEYDDLVSGQVLAPYVSASETPLSVLQIRQLLRDGGLVNRPEREGSMRYWPGDKEEKRTCAF</sequence>
<dbReference type="Proteomes" id="UP000062519">
    <property type="component" value="Chromosome 2"/>
</dbReference>
<name>A0A1B4FM41_9BURK</name>
<evidence type="ECO:0000313" key="3">
    <source>
        <dbReference type="EMBL" id="AOJ04737.1"/>
    </source>
</evidence>
<dbReference type="RefSeq" id="WP_059598371.1">
    <property type="nucleotide sequence ID" value="NZ_CP013387.1"/>
</dbReference>
<organism evidence="3 4">
    <name type="scientific">Burkholderia mayonis</name>
    <dbReference type="NCBI Taxonomy" id="1385591"/>
    <lineage>
        <taxon>Bacteria</taxon>
        <taxon>Pseudomonadati</taxon>
        <taxon>Pseudomonadota</taxon>
        <taxon>Betaproteobacteria</taxon>
        <taxon>Burkholderiales</taxon>
        <taxon>Burkholderiaceae</taxon>
        <taxon>Burkholderia</taxon>
        <taxon>pseudomallei group</taxon>
    </lineage>
</organism>
<dbReference type="EMBL" id="CP013387">
    <property type="protein sequence ID" value="AOJ04737.1"/>
    <property type="molecule type" value="Genomic_DNA"/>
</dbReference>
<dbReference type="CDD" id="cd05237">
    <property type="entry name" value="UDP_invert_4-6DH_SDR_e"/>
    <property type="match status" value="1"/>
</dbReference>
<dbReference type="KEGG" id="buu:WS70_23500"/>
<protein>
    <submittedName>
        <fullName evidence="3">Capsule biosynthesis protein CapD</fullName>
    </submittedName>
</protein>
<dbReference type="Gene3D" id="3.40.50.720">
    <property type="entry name" value="NAD(P)-binding Rossmann-like Domain"/>
    <property type="match status" value="1"/>
</dbReference>
<dbReference type="SUPFAM" id="SSF51735">
    <property type="entry name" value="NAD(P)-binding Rossmann-fold domains"/>
    <property type="match status" value="1"/>
</dbReference>
<evidence type="ECO:0000256" key="1">
    <source>
        <dbReference type="ARBA" id="ARBA00007430"/>
    </source>
</evidence>
<feature type="domain" description="Polysaccharide biosynthesis protein CapD-like" evidence="2">
    <location>
        <begin position="10"/>
        <end position="295"/>
    </location>
</feature>
<comment type="similarity">
    <text evidence="1">Belongs to the polysaccharide synthase family.</text>
</comment>
<accession>A0A1B4FM41</accession>
<dbReference type="AlphaFoldDB" id="A0A1B4FM41"/>
<proteinExistence type="inferred from homology"/>
<dbReference type="PANTHER" id="PTHR43318">
    <property type="entry name" value="UDP-N-ACETYLGLUCOSAMINE 4,6-DEHYDRATASE"/>
    <property type="match status" value="1"/>
</dbReference>
<keyword evidence="4" id="KW-1185">Reference proteome</keyword>
<dbReference type="Pfam" id="PF02719">
    <property type="entry name" value="Polysacc_synt_2"/>
    <property type="match status" value="1"/>
</dbReference>
<dbReference type="InterPro" id="IPR003869">
    <property type="entry name" value="Polysac_CapD-like"/>
</dbReference>
<dbReference type="InterPro" id="IPR036291">
    <property type="entry name" value="NAD(P)-bd_dom_sf"/>
</dbReference>
<reference evidence="3 4" key="1">
    <citation type="submission" date="2015-12" db="EMBL/GenBank/DDBJ databases">
        <title>Diversity of Burkholderia near neighbor genomes.</title>
        <authorList>
            <person name="Sahl J."/>
            <person name="Wagner D."/>
            <person name="Keim P."/>
        </authorList>
    </citation>
    <scope>NUCLEOTIDE SEQUENCE [LARGE SCALE GENOMIC DNA]</scope>
    <source>
        <strain evidence="3 4">BDU6</strain>
    </source>
</reference>
<evidence type="ECO:0000313" key="4">
    <source>
        <dbReference type="Proteomes" id="UP000062519"/>
    </source>
</evidence>
<dbReference type="InterPro" id="IPR051203">
    <property type="entry name" value="Polysaccharide_Synthase-Rel"/>
</dbReference>
<evidence type="ECO:0000259" key="2">
    <source>
        <dbReference type="Pfam" id="PF02719"/>
    </source>
</evidence>
<gene>
    <name evidence="3" type="ORF">WS70_23500</name>
</gene>